<dbReference type="PANTHER" id="PTHR43252">
    <property type="entry name" value="TRANSCRIPTIONAL REGULATOR YQJI"/>
    <property type="match status" value="1"/>
</dbReference>
<evidence type="ECO:0000313" key="3">
    <source>
        <dbReference type="EMBL" id="NBD24008.1"/>
    </source>
</evidence>
<dbReference type="InterPro" id="IPR036388">
    <property type="entry name" value="WH-like_DNA-bd_sf"/>
</dbReference>
<dbReference type="Gene3D" id="1.10.10.10">
    <property type="entry name" value="Winged helix-like DNA-binding domain superfamily/Winged helix DNA-binding domain"/>
    <property type="match status" value="1"/>
</dbReference>
<keyword evidence="4" id="KW-1185">Reference proteome</keyword>
<organism evidence="3 4">
    <name type="scientific">Paenibacillus glycinis</name>
    <dbReference type="NCBI Taxonomy" id="2697035"/>
    <lineage>
        <taxon>Bacteria</taxon>
        <taxon>Bacillati</taxon>
        <taxon>Bacillota</taxon>
        <taxon>Bacilli</taxon>
        <taxon>Bacillales</taxon>
        <taxon>Paenibacillaceae</taxon>
        <taxon>Paenibacillus</taxon>
    </lineage>
</organism>
<dbReference type="Pfam" id="PF10400">
    <property type="entry name" value="Vir_act_alpha_C"/>
    <property type="match status" value="1"/>
</dbReference>
<dbReference type="EMBL" id="JAAAMV010000003">
    <property type="protein sequence ID" value="NBD24008.1"/>
    <property type="molecule type" value="Genomic_DNA"/>
</dbReference>
<sequence length="176" mass="20297">MNSQDVILGLLHRQPLSGYEIKQMLEMPLSFFFDASFGTIYPTLAKLEAQGYILKESVIQESRPNKNVYSLTEAGRAQFQAYLESPVEKDSYRSDFMVRMFFGEHMDHDTLTDWVRDEIRKSEEAEKQISLIKQKVSGIRPELSTVKTLCLDIGFELNAAKTRTLHEALRKLTELE</sequence>
<evidence type="ECO:0000259" key="1">
    <source>
        <dbReference type="Pfam" id="PF03551"/>
    </source>
</evidence>
<dbReference type="InterPro" id="IPR036390">
    <property type="entry name" value="WH_DNA-bd_sf"/>
</dbReference>
<evidence type="ECO:0000313" key="4">
    <source>
        <dbReference type="Proteomes" id="UP000665561"/>
    </source>
</evidence>
<protein>
    <submittedName>
        <fullName evidence="3">PadR family transcriptional regulator</fullName>
    </submittedName>
</protein>
<dbReference type="Proteomes" id="UP000665561">
    <property type="component" value="Unassembled WGS sequence"/>
</dbReference>
<comment type="caution">
    <text evidence="3">The sequence shown here is derived from an EMBL/GenBank/DDBJ whole genome shotgun (WGS) entry which is preliminary data.</text>
</comment>
<feature type="domain" description="Transcription regulator PadR C-terminal" evidence="2">
    <location>
        <begin position="93"/>
        <end position="172"/>
    </location>
</feature>
<feature type="domain" description="Transcription regulator PadR N-terminal" evidence="1">
    <location>
        <begin position="7"/>
        <end position="80"/>
    </location>
</feature>
<dbReference type="SUPFAM" id="SSF46785">
    <property type="entry name" value="Winged helix' DNA-binding domain"/>
    <property type="match status" value="1"/>
</dbReference>
<gene>
    <name evidence="3" type="ORF">GT019_09000</name>
</gene>
<name>A0ABW9XMY8_9BACL</name>
<dbReference type="InterPro" id="IPR005149">
    <property type="entry name" value="Tscrpt_reg_PadR_N"/>
</dbReference>
<evidence type="ECO:0000259" key="2">
    <source>
        <dbReference type="Pfam" id="PF10400"/>
    </source>
</evidence>
<dbReference type="Pfam" id="PF03551">
    <property type="entry name" value="PadR"/>
    <property type="match status" value="1"/>
</dbReference>
<accession>A0ABW9XMY8</accession>
<proteinExistence type="predicted"/>
<reference evidence="3 4" key="1">
    <citation type="submission" date="2020-01" db="EMBL/GenBank/DDBJ databases">
        <title>Paenibacillus soybeanensis sp. nov. isolated from the nodules of soybean (Glycine max(L.) Merr).</title>
        <authorList>
            <person name="Wang H."/>
        </authorList>
    </citation>
    <scope>NUCLEOTIDE SEQUENCE [LARGE SCALE GENOMIC DNA]</scope>
    <source>
        <strain evidence="3 4">T1</strain>
    </source>
</reference>
<dbReference type="InterPro" id="IPR018309">
    <property type="entry name" value="Tscrpt_reg_PadR_C"/>
</dbReference>
<dbReference type="PANTHER" id="PTHR43252:SF6">
    <property type="entry name" value="NEGATIVE TRANSCRIPTION REGULATOR PADR"/>
    <property type="match status" value="1"/>
</dbReference>
<dbReference type="Gene3D" id="6.10.140.1570">
    <property type="match status" value="1"/>
</dbReference>
<dbReference type="RefSeq" id="WP_161742768.1">
    <property type="nucleotide sequence ID" value="NZ_JAAAMV010000003.1"/>
</dbReference>